<keyword evidence="5" id="KW-1133">Transmembrane helix</keyword>
<organism evidence="7 8">
    <name type="scientific">Actinomortierella ambigua</name>
    <dbReference type="NCBI Taxonomy" id="1343610"/>
    <lineage>
        <taxon>Eukaryota</taxon>
        <taxon>Fungi</taxon>
        <taxon>Fungi incertae sedis</taxon>
        <taxon>Mucoromycota</taxon>
        <taxon>Mortierellomycotina</taxon>
        <taxon>Mortierellomycetes</taxon>
        <taxon>Mortierellales</taxon>
        <taxon>Mortierellaceae</taxon>
        <taxon>Actinomortierella</taxon>
    </lineage>
</organism>
<comment type="similarity">
    <text evidence="1">Belongs to the paxM FAD-dependent monooxygenase family.</text>
</comment>
<name>A0A9P6QIA1_9FUNG</name>
<accession>A0A9P6QIA1</accession>
<dbReference type="GO" id="GO:0004497">
    <property type="term" value="F:monooxygenase activity"/>
    <property type="evidence" value="ECO:0007669"/>
    <property type="project" value="InterPro"/>
</dbReference>
<keyword evidence="5" id="KW-0472">Membrane</keyword>
<keyword evidence="4" id="KW-0560">Oxidoreductase</keyword>
<feature type="domain" description="FAD-binding" evidence="6">
    <location>
        <begin position="5"/>
        <end position="172"/>
    </location>
</feature>
<keyword evidence="2" id="KW-0285">Flavoprotein</keyword>
<comment type="caution">
    <text evidence="7">The sequence shown here is derived from an EMBL/GenBank/DDBJ whole genome shotgun (WGS) entry which is preliminary data.</text>
</comment>
<proteinExistence type="inferred from homology"/>
<dbReference type="EMBL" id="JAAAJB010000042">
    <property type="protein sequence ID" value="KAG0268740.1"/>
    <property type="molecule type" value="Genomic_DNA"/>
</dbReference>
<feature type="transmembrane region" description="Helical" evidence="5">
    <location>
        <begin position="7"/>
        <end position="33"/>
    </location>
</feature>
<keyword evidence="8" id="KW-1185">Reference proteome</keyword>
<dbReference type="SUPFAM" id="SSF51905">
    <property type="entry name" value="FAD/NAD(P)-binding domain"/>
    <property type="match status" value="1"/>
</dbReference>
<evidence type="ECO:0000313" key="7">
    <source>
        <dbReference type="EMBL" id="KAG0268740.1"/>
    </source>
</evidence>
<dbReference type="GO" id="GO:0071949">
    <property type="term" value="F:FAD binding"/>
    <property type="evidence" value="ECO:0007669"/>
    <property type="project" value="InterPro"/>
</dbReference>
<dbReference type="PANTHER" id="PTHR47356:SF2">
    <property type="entry name" value="FAD-BINDING DOMAIN-CONTAINING PROTEIN-RELATED"/>
    <property type="match status" value="1"/>
</dbReference>
<dbReference type="InterPro" id="IPR002938">
    <property type="entry name" value="FAD-bd"/>
</dbReference>
<evidence type="ECO:0000256" key="3">
    <source>
        <dbReference type="ARBA" id="ARBA00022827"/>
    </source>
</evidence>
<sequence length="456" mass="51188">MPREFKVLIAGGGMAGLILGQLLELAGIEYMIFEKAPRPTTLGSAMGFGPNIMPLFEQLGMLEDIAKISKLVDHTLVLDEDLNVVADIDGKAMRKKLGYGHYIFSRPDMFQLLLSRVPAHKVFFSKKILTVEEEIDKVTLKFSDNSQISGDICVGADGGYSAVRQSLYRSLKARGILPRKDMEDLTFGFYNLLGTTNPMDPAKYPALAAPDCKIELMQRTTTKHALHTFTVPGNRFCWNVTNHVQTDEGANCTVFRNSEWGNETAQSMCNEVRDFKAPFGGTMADYIDATPKEAISIVMLEEKLFKTWYGSRTVLVGDACHKMLPSAGQGAINAIQDAVVLANNLYDLPDRPTLKNISFCFNLYRSERYPMAKMAFQLSQQQSKLISGQSLTDRMKRKMAFSYIPQFVQNKAMEKPNAYRPQVNFLPMVPDRGTYKVLQRRLSKRYQEEMGVSKAV</sequence>
<dbReference type="OrthoDB" id="655030at2759"/>
<dbReference type="Pfam" id="PF01494">
    <property type="entry name" value="FAD_binding_3"/>
    <property type="match status" value="2"/>
</dbReference>
<dbReference type="AlphaFoldDB" id="A0A9P6QIA1"/>
<keyword evidence="5" id="KW-0812">Transmembrane</keyword>
<evidence type="ECO:0000256" key="1">
    <source>
        <dbReference type="ARBA" id="ARBA00007992"/>
    </source>
</evidence>
<dbReference type="PRINTS" id="PR00420">
    <property type="entry name" value="RNGMNOXGNASE"/>
</dbReference>
<evidence type="ECO:0000259" key="6">
    <source>
        <dbReference type="Pfam" id="PF01494"/>
    </source>
</evidence>
<dbReference type="PANTHER" id="PTHR47356">
    <property type="entry name" value="FAD-DEPENDENT MONOOXYGENASE ASQG-RELATED"/>
    <property type="match status" value="1"/>
</dbReference>
<dbReference type="InterPro" id="IPR050562">
    <property type="entry name" value="FAD_mOase_fung"/>
</dbReference>
<dbReference type="Proteomes" id="UP000807716">
    <property type="component" value="Unassembled WGS sequence"/>
</dbReference>
<protein>
    <recommendedName>
        <fullName evidence="6">FAD-binding domain-containing protein</fullName>
    </recommendedName>
</protein>
<evidence type="ECO:0000256" key="4">
    <source>
        <dbReference type="ARBA" id="ARBA00023002"/>
    </source>
</evidence>
<keyword evidence="3" id="KW-0274">FAD</keyword>
<feature type="domain" description="FAD-binding" evidence="6">
    <location>
        <begin position="291"/>
        <end position="345"/>
    </location>
</feature>
<dbReference type="InterPro" id="IPR036188">
    <property type="entry name" value="FAD/NAD-bd_sf"/>
</dbReference>
<evidence type="ECO:0000313" key="8">
    <source>
        <dbReference type="Proteomes" id="UP000807716"/>
    </source>
</evidence>
<gene>
    <name evidence="7" type="ORF">DFQ27_005820</name>
</gene>
<reference evidence="7" key="1">
    <citation type="journal article" date="2020" name="Fungal Divers.">
        <title>Resolving the Mortierellaceae phylogeny through synthesis of multi-gene phylogenetics and phylogenomics.</title>
        <authorList>
            <person name="Vandepol N."/>
            <person name="Liber J."/>
            <person name="Desiro A."/>
            <person name="Na H."/>
            <person name="Kennedy M."/>
            <person name="Barry K."/>
            <person name="Grigoriev I.V."/>
            <person name="Miller A.N."/>
            <person name="O'Donnell K."/>
            <person name="Stajich J.E."/>
            <person name="Bonito G."/>
        </authorList>
    </citation>
    <scope>NUCLEOTIDE SEQUENCE</scope>
    <source>
        <strain evidence="7">BC1065</strain>
    </source>
</reference>
<evidence type="ECO:0000256" key="2">
    <source>
        <dbReference type="ARBA" id="ARBA00022630"/>
    </source>
</evidence>
<evidence type="ECO:0000256" key="5">
    <source>
        <dbReference type="SAM" id="Phobius"/>
    </source>
</evidence>
<dbReference type="Gene3D" id="3.50.50.60">
    <property type="entry name" value="FAD/NAD(P)-binding domain"/>
    <property type="match status" value="1"/>
</dbReference>